<accession>A0A255G637</accession>
<proteinExistence type="predicted"/>
<dbReference type="EMBL" id="NMVO01000017">
    <property type="protein sequence ID" value="OYO09683.1"/>
    <property type="molecule type" value="Genomic_DNA"/>
</dbReference>
<organism evidence="1 2">
    <name type="scientific">Enemella evansiae</name>
    <dbReference type="NCBI Taxonomy" id="2016499"/>
    <lineage>
        <taxon>Bacteria</taxon>
        <taxon>Bacillati</taxon>
        <taxon>Actinomycetota</taxon>
        <taxon>Actinomycetes</taxon>
        <taxon>Propionibacteriales</taxon>
        <taxon>Propionibacteriaceae</taxon>
        <taxon>Enemella</taxon>
    </lineage>
</organism>
<accession>A0A4R6LV92</accession>
<keyword evidence="2" id="KW-1185">Reference proteome</keyword>
<reference evidence="1 2" key="1">
    <citation type="submission" date="2017-07" db="EMBL/GenBank/DDBJ databases">
        <title>Draft whole genome sequences of clinical Proprionibacteriaceae strains.</title>
        <authorList>
            <person name="Bernier A.-M."/>
            <person name="Bernard K."/>
            <person name="Domingo M.-C."/>
        </authorList>
    </citation>
    <scope>NUCLEOTIDE SEQUENCE [LARGE SCALE GENOMIC DNA]</scope>
    <source>
        <strain evidence="1 2">NML 030167</strain>
    </source>
</reference>
<name>A0A255G637_9ACTN</name>
<evidence type="ECO:0000313" key="2">
    <source>
        <dbReference type="Proteomes" id="UP000215896"/>
    </source>
</evidence>
<comment type="caution">
    <text evidence="1">The sequence shown here is derived from an EMBL/GenBank/DDBJ whole genome shotgun (WGS) entry which is preliminary data.</text>
</comment>
<dbReference type="Proteomes" id="UP000215896">
    <property type="component" value="Unassembled WGS sequence"/>
</dbReference>
<protein>
    <submittedName>
        <fullName evidence="1">Uncharacterized protein</fullName>
    </submittedName>
</protein>
<dbReference type="AlphaFoldDB" id="A0A255G637"/>
<sequence>MSSIVLFTLLALVIAAFVCGAVAMGMAGHGRSQHPKVAHGFARAAQALNGDGEPPSGLVKLFR</sequence>
<gene>
    <name evidence="1" type="ORF">CGZ94_18705</name>
</gene>
<evidence type="ECO:0000313" key="1">
    <source>
        <dbReference type="EMBL" id="OYO09683.1"/>
    </source>
</evidence>
<dbReference type="RefSeq" id="WP_094359059.1">
    <property type="nucleotide sequence ID" value="NZ_NMVK01000019.1"/>
</dbReference>
<dbReference type="OrthoDB" id="3734619at2"/>